<accession>A0AAV1NY34</accession>
<name>A0AAV1NY34_SCOSC</name>
<reference evidence="1 2" key="1">
    <citation type="submission" date="2024-01" db="EMBL/GenBank/DDBJ databases">
        <authorList>
            <person name="Alioto T."/>
            <person name="Alioto T."/>
            <person name="Gomez Garrido J."/>
        </authorList>
    </citation>
    <scope>NUCLEOTIDE SEQUENCE [LARGE SCALE GENOMIC DNA]</scope>
</reference>
<sequence length="219" mass="25123">MQRHMWARSELTEDARIGCHVIVACVIIRLQQKQSGDEETDRQQKSRSTEFVEEVRRRKCDKTVVVSLFLIAGCEHLSCCSSIPVREESRFQSLNLIRGCVTTFGFSDILSPITTDATEFTDIRTLNVRFYNVPVFFYLRFIKPETQHRESVFILPIAALDQGTIEILRNHHQHFVREFGGFSNHALRLRVPPALQTSLYTNTQDISAVRTPTPALLLS</sequence>
<organism evidence="1 2">
    <name type="scientific">Scomber scombrus</name>
    <name type="common">Atlantic mackerel</name>
    <name type="synonym">Scomber vernalis</name>
    <dbReference type="NCBI Taxonomy" id="13677"/>
    <lineage>
        <taxon>Eukaryota</taxon>
        <taxon>Metazoa</taxon>
        <taxon>Chordata</taxon>
        <taxon>Craniata</taxon>
        <taxon>Vertebrata</taxon>
        <taxon>Euteleostomi</taxon>
        <taxon>Actinopterygii</taxon>
        <taxon>Neopterygii</taxon>
        <taxon>Teleostei</taxon>
        <taxon>Neoteleostei</taxon>
        <taxon>Acanthomorphata</taxon>
        <taxon>Pelagiaria</taxon>
        <taxon>Scombriformes</taxon>
        <taxon>Scombridae</taxon>
        <taxon>Scomber</taxon>
    </lineage>
</organism>
<dbReference type="EMBL" id="CAWUFR010000073">
    <property type="protein sequence ID" value="CAK6964477.1"/>
    <property type="molecule type" value="Genomic_DNA"/>
</dbReference>
<keyword evidence="2" id="KW-1185">Reference proteome</keyword>
<proteinExistence type="predicted"/>
<comment type="caution">
    <text evidence="1">The sequence shown here is derived from an EMBL/GenBank/DDBJ whole genome shotgun (WGS) entry which is preliminary data.</text>
</comment>
<evidence type="ECO:0000313" key="2">
    <source>
        <dbReference type="Proteomes" id="UP001314229"/>
    </source>
</evidence>
<protein>
    <submittedName>
        <fullName evidence="1">Uncharacterized protein</fullName>
    </submittedName>
</protein>
<dbReference type="Proteomes" id="UP001314229">
    <property type="component" value="Unassembled WGS sequence"/>
</dbReference>
<evidence type="ECO:0000313" key="1">
    <source>
        <dbReference type="EMBL" id="CAK6964477.1"/>
    </source>
</evidence>
<gene>
    <name evidence="1" type="ORF">FSCOSCO3_A034001</name>
</gene>
<dbReference type="AlphaFoldDB" id="A0AAV1NY34"/>